<accession>A0A4D6ML22</accession>
<evidence type="ECO:0000313" key="17">
    <source>
        <dbReference type="Proteomes" id="UP000501690"/>
    </source>
</evidence>
<dbReference type="InterPro" id="IPR044726">
    <property type="entry name" value="ABCC_6TM_D2"/>
</dbReference>
<dbReference type="FunFam" id="3.40.50.300:FF:001405">
    <property type="entry name" value="Multidrug resistance protein associated1"/>
    <property type="match status" value="1"/>
</dbReference>
<evidence type="ECO:0000259" key="14">
    <source>
        <dbReference type="PROSITE" id="PS50893"/>
    </source>
</evidence>
<feature type="transmembrane region" description="Helical" evidence="13">
    <location>
        <begin position="158"/>
        <end position="177"/>
    </location>
</feature>
<dbReference type="GO" id="GO:0008559">
    <property type="term" value="F:ABC-type xenobiotic transporter activity"/>
    <property type="evidence" value="ECO:0007669"/>
    <property type="project" value="UniProtKB-EC"/>
</dbReference>
<keyword evidence="10 13" id="KW-1133">Transmembrane helix</keyword>
<name>A0A4D6ML22_VIGUN</name>
<gene>
    <name evidence="16" type="ORF">DEO72_LG8g281</name>
</gene>
<dbReference type="FunFam" id="1.20.1560.10:FF:000003">
    <property type="entry name" value="ABC transporter C family member 10"/>
    <property type="match status" value="2"/>
</dbReference>
<dbReference type="Gene3D" id="1.20.1560.10">
    <property type="entry name" value="ABC transporter type 1, transmembrane domain"/>
    <property type="match status" value="3"/>
</dbReference>
<dbReference type="Pfam" id="PF00005">
    <property type="entry name" value="ABC_tran"/>
    <property type="match status" value="3"/>
</dbReference>
<feature type="transmembrane region" description="Helical" evidence="13">
    <location>
        <begin position="397"/>
        <end position="419"/>
    </location>
</feature>
<feature type="domain" description="ABC transmembrane type-1" evidence="15">
    <location>
        <begin position="281"/>
        <end position="565"/>
    </location>
</feature>
<keyword evidence="8 16" id="KW-0067">ATP-binding</keyword>
<evidence type="ECO:0000256" key="10">
    <source>
        <dbReference type="ARBA" id="ARBA00022989"/>
    </source>
</evidence>
<dbReference type="PROSITE" id="PS50893">
    <property type="entry name" value="ABC_TRANSPORTER_2"/>
    <property type="match status" value="2"/>
</dbReference>
<dbReference type="GO" id="GO:0016887">
    <property type="term" value="F:ATP hydrolysis activity"/>
    <property type="evidence" value="ECO:0007669"/>
    <property type="project" value="InterPro"/>
</dbReference>
<feature type="transmembrane region" description="Helical" evidence="13">
    <location>
        <begin position="923"/>
        <end position="941"/>
    </location>
</feature>
<evidence type="ECO:0000256" key="4">
    <source>
        <dbReference type="ARBA" id="ARBA00022448"/>
    </source>
</evidence>
<proteinExistence type="inferred from homology"/>
<dbReference type="InterPro" id="IPR011527">
    <property type="entry name" value="ABC1_TM_dom"/>
</dbReference>
<dbReference type="Proteomes" id="UP000501690">
    <property type="component" value="Linkage Group LG8"/>
</dbReference>
<evidence type="ECO:0000313" key="16">
    <source>
        <dbReference type="EMBL" id="QCE02270.1"/>
    </source>
</evidence>
<dbReference type="FunFam" id="1.20.1560.10:FF:000002">
    <property type="entry name" value="ABC transporter C family member 5"/>
    <property type="match status" value="1"/>
</dbReference>
<sequence>MMMIFNGYADDFSWNCLKHFELTSFCTQRTTIDTINLIFVCVFYASTILSLITRNFINGSHRKSRFFLTVCICCAITSIVFYGIGLWNLIAKTGNSMATCVVRGFVWTSFAVSLLLQTHKWIKVLNSLWWACSCALVSALHIQILFRNHTIEIFDLLQWLLQMLLLFCALQNLGYFVTQSEQGNLSEPLLAQEVDTEETGLGRASFLSKLTFSWVNSLLSLGYSKPLSLEDIPSLLSEDKADLSHQNFMHACQSLVTERSENNTKNLVFWSIVRTHLKENILIAVYALFRTIAVTVSPLILYAFVNFSNSRDSGDTALREGLTIVGFLILSKVVESVSQRHWYFCSRRSGLKMRSALMVAVYEKQLKLSSSARTRHSTGEIVNYIAVDAYRMGECPWWFHLTWACTLQLLLSITILYGVVGVGALPGLVPLLICGFINVPIAKILQKCMAQFMISQDERLRATSEILNSMKIIKLQSWEDKFKNLVENLRAKEFVWLSKAQMLKAYGSFLYWMSPTIVSAVVFLGCVVFNSAPLNAGTIFTVLATLRNLGEPVRMIPEALSVMIQIKVSFDRLNTFLFDEELDTSDGNRSYINRSSTNAVEIQAGNFIWDHESVSPTLRDLNLEIKWGQKVAVCGPVGAGKSSLLYAILGEIPKISGTMLLLFCALQNLGYFVTQSEQGNLSEPLLAQEVDTEETGLGRASFLSKLTFSWVNSLLSLGYSKPLSLEDIPSLLSEDKADLSHQNFMHACQSLVTERSENNTKNLVFWSIVRTHLKENILIAVYALFRTIAVTVSPLILYAFVNFSNSRDSGDTALREGLTIVGFLILSKVVESVSQRHWYFCSRRSGLKMRSALMVAVYEKQLKLSSSARTRHSTGEIVNYIAVDAYRMGECPWWFHLTWACTLQLLLSITILYGVVGVGALPGLVPLLICGFINVPIAKILQKCMAQFMISQDERLRATSEILNSMKIIKLQSWEDKFKNLVENLRAKEFVWLSKAQMLKAYGSFLYWMSPTIVSAVVFLGCVVFNSAPLNAGTIFTVLATLRNLGEPVRMIPEALSVMIQIKVSFDRLNTFLFDEELDTSDGNRSYINRSSTNAVEIQAGNFIWDHESVSPTLRDLNLEIKWGQKVAVCGPVGAGKSSLLYAILGEIPKISGTVNVFGNIAYVSQTSWIQSGTLRDNILFGKPMEKTRYESAIKVCALDKDINDFSHGDHTEIGQRGINMSGGQKQRIQLARAVYNDADIYLLDDPFSAVDAHTAAILFKDCVMTALRGKTVILVTHQVEFLSEVDTILVMEGGKVTQSGNYENLLTAGTAFEELVSAHKEAIIEVDPKNENKTYREEESENVYRTKNQNEGEISTEGRLGIQLTQEEEKEIGDVGLKTFWDYISISRGSLMLFGIMLVQFAFVALQAASTVWLALAIEIPKINSVTLIGLYSLISFASAGFIYIRALLTSYLGLKASKAFFTNFNTAIFNAPMLFFDSTPASSDLSNLDFDIPYSITFVACVAVEILVTICIIVLVTWPVVIVAIAALVASKYVQVYYQASSRELMRINGITKAPVMNFATETSLGVVTVRAFNMVESFFKNYLKLVDTDATLFFHSNVTMEWLLLRIEALQNLTAITVALLLVLFPQGYVSSGLVGLSLSYALTLTSSIIFWTRWYCSLLNYLISVERIKQFIHLPSEPPAIVKDHQPPSSWPSKGRIDLQALEIRYRPNAPLVLKGITCTFREGSRVGVVGRTGSGKSTLISALFRLVEPASGDILIDGINICSMGLRDLRMKLSIIPQEPTLFKGSIRTNLDPLGLYSDDDIWKALEKCQLKETISHLPNLLDSKVSDEGGNWSLGQRQLFCLGRVLLKRNRILVLDEATASIDSATDAILQRIIRQEFEECTVITVAHRVPTVIDSDMVMVLSYGKMVEYDEPSRLMDTNSSFSKLVAEYWASCSKNSS</sequence>
<dbReference type="Gene3D" id="3.40.50.300">
    <property type="entry name" value="P-loop containing nucleotide triphosphate hydrolases"/>
    <property type="match status" value="3"/>
</dbReference>
<keyword evidence="11 13" id="KW-0472">Membrane</keyword>
<keyword evidence="6" id="KW-0677">Repeat</keyword>
<dbReference type="SUPFAM" id="SSF90123">
    <property type="entry name" value="ABC transporter transmembrane region"/>
    <property type="match status" value="3"/>
</dbReference>
<dbReference type="PROSITE" id="PS50929">
    <property type="entry name" value="ABC_TM1F"/>
    <property type="match status" value="3"/>
</dbReference>
<keyword evidence="4" id="KW-0813">Transport</keyword>
<evidence type="ECO:0000256" key="3">
    <source>
        <dbReference type="ARBA" id="ARBA00012191"/>
    </source>
</evidence>
<feature type="transmembrane region" description="Helical" evidence="13">
    <location>
        <begin position="317"/>
        <end position="334"/>
    </location>
</feature>
<organism evidence="16 17">
    <name type="scientific">Vigna unguiculata</name>
    <name type="common">Cowpea</name>
    <dbReference type="NCBI Taxonomy" id="3917"/>
    <lineage>
        <taxon>Eukaryota</taxon>
        <taxon>Viridiplantae</taxon>
        <taxon>Streptophyta</taxon>
        <taxon>Embryophyta</taxon>
        <taxon>Tracheophyta</taxon>
        <taxon>Spermatophyta</taxon>
        <taxon>Magnoliopsida</taxon>
        <taxon>eudicotyledons</taxon>
        <taxon>Gunneridae</taxon>
        <taxon>Pentapetalae</taxon>
        <taxon>rosids</taxon>
        <taxon>fabids</taxon>
        <taxon>Fabales</taxon>
        <taxon>Fabaceae</taxon>
        <taxon>Papilionoideae</taxon>
        <taxon>50 kb inversion clade</taxon>
        <taxon>NPAAA clade</taxon>
        <taxon>indigoferoid/millettioid clade</taxon>
        <taxon>Phaseoleae</taxon>
        <taxon>Vigna</taxon>
    </lineage>
</organism>
<dbReference type="InterPro" id="IPR003593">
    <property type="entry name" value="AAA+_ATPase"/>
</dbReference>
<evidence type="ECO:0000256" key="7">
    <source>
        <dbReference type="ARBA" id="ARBA00022741"/>
    </source>
</evidence>
<feature type="transmembrane region" description="Helical" evidence="13">
    <location>
        <begin position="34"/>
        <end position="54"/>
    </location>
</feature>
<dbReference type="Pfam" id="PF00664">
    <property type="entry name" value="ABC_membrane"/>
    <property type="match status" value="3"/>
</dbReference>
<evidence type="ECO:0000256" key="8">
    <source>
        <dbReference type="ARBA" id="ARBA00022840"/>
    </source>
</evidence>
<keyword evidence="7" id="KW-0547">Nucleotide-binding</keyword>
<dbReference type="InterPro" id="IPR050173">
    <property type="entry name" value="ABC_transporter_C-like"/>
</dbReference>
<evidence type="ECO:0000256" key="9">
    <source>
        <dbReference type="ARBA" id="ARBA00022967"/>
    </source>
</evidence>
<dbReference type="GO" id="GO:0005524">
    <property type="term" value="F:ATP binding"/>
    <property type="evidence" value="ECO:0007669"/>
    <property type="project" value="UniProtKB-KW"/>
</dbReference>
<dbReference type="InterPro" id="IPR017871">
    <property type="entry name" value="ABC_transporter-like_CS"/>
</dbReference>
<feature type="transmembrane region" description="Helical" evidence="13">
    <location>
        <begin position="281"/>
        <end position="305"/>
    </location>
</feature>
<feature type="domain" description="ABC transmembrane type-1" evidence="15">
    <location>
        <begin position="1395"/>
        <end position="1652"/>
    </location>
</feature>
<keyword evidence="9" id="KW-1278">Translocase</keyword>
<feature type="transmembrane region" description="Helical" evidence="13">
    <location>
        <begin position="893"/>
        <end position="916"/>
    </location>
</feature>
<feature type="domain" description="ABC transmembrane type-1" evidence="15">
    <location>
        <begin position="777"/>
        <end position="1061"/>
    </location>
</feature>
<dbReference type="FunFam" id="3.40.50.300:FF:000169">
    <property type="entry name" value="ABC transporter C family member 3"/>
    <property type="match status" value="1"/>
</dbReference>
<comment type="subcellular location">
    <subcellularLocation>
        <location evidence="1">Membrane</location>
        <topology evidence="1">Multi-pass membrane protein</topology>
    </subcellularLocation>
</comment>
<dbReference type="InterPro" id="IPR027417">
    <property type="entry name" value="P-loop_NTPase"/>
</dbReference>
<evidence type="ECO:0000256" key="12">
    <source>
        <dbReference type="ARBA" id="ARBA00034018"/>
    </source>
</evidence>
<evidence type="ECO:0000256" key="11">
    <source>
        <dbReference type="ARBA" id="ARBA00023136"/>
    </source>
</evidence>
<feature type="transmembrane region" description="Helical" evidence="13">
    <location>
        <begin position="509"/>
        <end position="532"/>
    </location>
</feature>
<dbReference type="EC" id="7.6.2.2" evidence="3"/>
<dbReference type="CDD" id="cd18580">
    <property type="entry name" value="ABC_6TM_ABCC_D2"/>
    <property type="match status" value="1"/>
</dbReference>
<feature type="transmembrane region" description="Helical" evidence="13">
    <location>
        <begin position="66"/>
        <end position="90"/>
    </location>
</feature>
<feature type="transmembrane region" description="Helical" evidence="13">
    <location>
        <begin position="1644"/>
        <end position="1667"/>
    </location>
</feature>
<protein>
    <recommendedName>
        <fullName evidence="3">ABC-type xenobiotic transporter</fullName>
        <ecNumber evidence="3">7.6.2.2</ecNumber>
    </recommendedName>
</protein>
<feature type="transmembrane region" description="Helical" evidence="13">
    <location>
        <begin position="425"/>
        <end position="445"/>
    </location>
</feature>
<keyword evidence="17" id="KW-1185">Reference proteome</keyword>
<evidence type="ECO:0000259" key="15">
    <source>
        <dbReference type="PROSITE" id="PS50929"/>
    </source>
</evidence>
<evidence type="ECO:0000256" key="2">
    <source>
        <dbReference type="ARBA" id="ARBA00009726"/>
    </source>
</evidence>
<evidence type="ECO:0000256" key="13">
    <source>
        <dbReference type="SAM" id="Phobius"/>
    </source>
</evidence>
<feature type="transmembrane region" description="Helical" evidence="13">
    <location>
        <begin position="1429"/>
        <end position="1450"/>
    </location>
</feature>
<dbReference type="SUPFAM" id="SSF52540">
    <property type="entry name" value="P-loop containing nucleoside triphosphate hydrolases"/>
    <property type="match status" value="3"/>
</dbReference>
<feature type="transmembrane region" description="Helical" evidence="13">
    <location>
        <begin position="777"/>
        <end position="801"/>
    </location>
</feature>
<dbReference type="SMART" id="SM00382">
    <property type="entry name" value="AAA"/>
    <property type="match status" value="3"/>
</dbReference>
<feature type="transmembrane region" description="Helical" evidence="13">
    <location>
        <begin position="1612"/>
        <end position="1632"/>
    </location>
</feature>
<dbReference type="InterPro" id="IPR036640">
    <property type="entry name" value="ABC1_TM_sf"/>
</dbReference>
<dbReference type="EMBL" id="CP039352">
    <property type="protein sequence ID" value="QCE02270.1"/>
    <property type="molecule type" value="Genomic_DNA"/>
</dbReference>
<dbReference type="CDD" id="cd03244">
    <property type="entry name" value="ABCC_MRP_domain2"/>
    <property type="match status" value="1"/>
</dbReference>
<dbReference type="InterPro" id="IPR003439">
    <property type="entry name" value="ABC_transporter-like_ATP-bd"/>
</dbReference>
<dbReference type="PANTHER" id="PTHR24223">
    <property type="entry name" value="ATP-BINDING CASSETTE SUB-FAMILY C"/>
    <property type="match status" value="1"/>
</dbReference>
<evidence type="ECO:0000256" key="1">
    <source>
        <dbReference type="ARBA" id="ARBA00004141"/>
    </source>
</evidence>
<dbReference type="InterPro" id="IPR044746">
    <property type="entry name" value="ABCC_6TM_D1"/>
</dbReference>
<dbReference type="CDD" id="cd18579">
    <property type="entry name" value="ABC_6TM_ABCC_D1"/>
    <property type="match status" value="2"/>
</dbReference>
<evidence type="ECO:0000256" key="6">
    <source>
        <dbReference type="ARBA" id="ARBA00022737"/>
    </source>
</evidence>
<feature type="transmembrane region" description="Helical" evidence="13">
    <location>
        <begin position="1392"/>
        <end position="1417"/>
    </location>
</feature>
<keyword evidence="5 13" id="KW-0812">Transmembrane</keyword>
<dbReference type="PANTHER" id="PTHR24223:SF108">
    <property type="entry name" value="ABC TRANSPORTER C FAMILY MEMBER 8"/>
    <property type="match status" value="1"/>
</dbReference>
<reference evidence="16 17" key="1">
    <citation type="submission" date="2019-04" db="EMBL/GenBank/DDBJ databases">
        <title>An improved genome assembly and genetic linkage map for asparagus bean, Vigna unguiculata ssp. sesquipedialis.</title>
        <authorList>
            <person name="Xia Q."/>
            <person name="Zhang R."/>
            <person name="Dong Y."/>
        </authorList>
    </citation>
    <scope>NUCLEOTIDE SEQUENCE [LARGE SCALE GENOMIC DNA]</scope>
    <source>
        <tissue evidence="16">Leaf</tissue>
    </source>
</reference>
<feature type="transmembrane region" description="Helical" evidence="13">
    <location>
        <begin position="128"/>
        <end position="146"/>
    </location>
</feature>
<feature type="transmembrane region" description="Helical" evidence="13">
    <location>
        <begin position="1005"/>
        <end position="1025"/>
    </location>
</feature>
<evidence type="ECO:0000256" key="5">
    <source>
        <dbReference type="ARBA" id="ARBA00022692"/>
    </source>
</evidence>
<dbReference type="PROSITE" id="PS00211">
    <property type="entry name" value="ABC_TRANSPORTER_1"/>
    <property type="match status" value="1"/>
</dbReference>
<feature type="domain" description="ABC transporter" evidence="14">
    <location>
        <begin position="1703"/>
        <end position="1935"/>
    </location>
</feature>
<dbReference type="GO" id="GO:0016020">
    <property type="term" value="C:membrane"/>
    <property type="evidence" value="ECO:0007669"/>
    <property type="project" value="UniProtKB-SubCell"/>
</dbReference>
<comment type="catalytic activity">
    <reaction evidence="12">
        <text>ATP + H2O + xenobioticSide 1 = ADP + phosphate + xenobioticSide 2.</text>
        <dbReference type="EC" id="7.6.2.2"/>
    </reaction>
</comment>
<comment type="similarity">
    <text evidence="2">Belongs to the ABC transporter superfamily. ABCC family. Conjugate transporter (TC 3.A.1.208) subfamily.</text>
</comment>
<feature type="transmembrane region" description="Helical" evidence="13">
    <location>
        <begin position="1498"/>
        <end position="1531"/>
    </location>
</feature>
<feature type="domain" description="ABC transporter" evidence="14">
    <location>
        <begin position="1098"/>
        <end position="1319"/>
    </location>
</feature>
<dbReference type="CDD" id="cd03250">
    <property type="entry name" value="ABCC_MRP_domain1"/>
    <property type="match status" value="1"/>
</dbReference>